<feature type="non-terminal residue" evidence="1">
    <location>
        <position position="47"/>
    </location>
</feature>
<evidence type="ECO:0000313" key="2">
    <source>
        <dbReference type="Proteomes" id="UP000789901"/>
    </source>
</evidence>
<accession>A0ABN7X1M9</accession>
<gene>
    <name evidence="1" type="ORF">GMARGA_LOCUS37129</name>
</gene>
<organism evidence="1 2">
    <name type="scientific">Gigaspora margarita</name>
    <dbReference type="NCBI Taxonomy" id="4874"/>
    <lineage>
        <taxon>Eukaryota</taxon>
        <taxon>Fungi</taxon>
        <taxon>Fungi incertae sedis</taxon>
        <taxon>Mucoromycota</taxon>
        <taxon>Glomeromycotina</taxon>
        <taxon>Glomeromycetes</taxon>
        <taxon>Diversisporales</taxon>
        <taxon>Gigasporaceae</taxon>
        <taxon>Gigaspora</taxon>
    </lineage>
</organism>
<sequence length="47" mass="5410">MYNSGSEYSILDNKLKCSRLYNEDNKVKHSKLCNKNNSIGVTETQLE</sequence>
<keyword evidence="2" id="KW-1185">Reference proteome</keyword>
<comment type="caution">
    <text evidence="1">The sequence shown here is derived from an EMBL/GenBank/DDBJ whole genome shotgun (WGS) entry which is preliminary data.</text>
</comment>
<name>A0ABN7X1M9_GIGMA</name>
<reference evidence="1 2" key="1">
    <citation type="submission" date="2021-06" db="EMBL/GenBank/DDBJ databases">
        <authorList>
            <person name="Kallberg Y."/>
            <person name="Tangrot J."/>
            <person name="Rosling A."/>
        </authorList>
    </citation>
    <scope>NUCLEOTIDE SEQUENCE [LARGE SCALE GENOMIC DNA]</scope>
    <source>
        <strain evidence="1 2">120-4 pot B 10/14</strain>
    </source>
</reference>
<protein>
    <submittedName>
        <fullName evidence="1">25540_t:CDS:1</fullName>
    </submittedName>
</protein>
<proteinExistence type="predicted"/>
<evidence type="ECO:0000313" key="1">
    <source>
        <dbReference type="EMBL" id="CAG8844487.1"/>
    </source>
</evidence>
<dbReference type="Proteomes" id="UP000789901">
    <property type="component" value="Unassembled WGS sequence"/>
</dbReference>
<dbReference type="EMBL" id="CAJVQB010076182">
    <property type="protein sequence ID" value="CAG8844487.1"/>
    <property type="molecule type" value="Genomic_DNA"/>
</dbReference>